<reference evidence="1 2" key="1">
    <citation type="journal article" date="2024" name="Chem. Sci.">
        <title>Discovery of megapolipeptins by genome mining of a Burkholderiales bacteria collection.</title>
        <authorList>
            <person name="Paulo B.S."/>
            <person name="Recchia M.J.J."/>
            <person name="Lee S."/>
            <person name="Fergusson C.H."/>
            <person name="Romanowski S.B."/>
            <person name="Hernandez A."/>
            <person name="Krull N."/>
            <person name="Liu D.Y."/>
            <person name="Cavanagh H."/>
            <person name="Bos A."/>
            <person name="Gray C.A."/>
            <person name="Murphy B.T."/>
            <person name="Linington R.G."/>
            <person name="Eustaquio A.S."/>
        </authorList>
    </citation>
    <scope>NUCLEOTIDE SEQUENCE [LARGE SCALE GENOMIC DNA]</scope>
    <source>
        <strain evidence="1 2">RL17-350-BIC-E</strain>
    </source>
</reference>
<proteinExistence type="predicted"/>
<evidence type="ECO:0000313" key="2">
    <source>
        <dbReference type="Proteomes" id="UP001629392"/>
    </source>
</evidence>
<protein>
    <recommendedName>
        <fullName evidence="3">Lipoprotein</fullName>
    </recommendedName>
</protein>
<comment type="caution">
    <text evidence="1">The sequence shown here is derived from an EMBL/GenBank/DDBJ whole genome shotgun (WGS) entry which is preliminary data.</text>
</comment>
<evidence type="ECO:0000313" key="1">
    <source>
        <dbReference type="EMBL" id="MFM0714793.1"/>
    </source>
</evidence>
<name>A0ABW9E720_9BURK</name>
<organism evidence="1 2">
    <name type="scientific">Paraburkholderia strydomiana</name>
    <dbReference type="NCBI Taxonomy" id="1245417"/>
    <lineage>
        <taxon>Bacteria</taxon>
        <taxon>Pseudomonadati</taxon>
        <taxon>Pseudomonadota</taxon>
        <taxon>Betaproteobacteria</taxon>
        <taxon>Burkholderiales</taxon>
        <taxon>Burkholderiaceae</taxon>
        <taxon>Paraburkholderia</taxon>
    </lineage>
</organism>
<dbReference type="Proteomes" id="UP001629392">
    <property type="component" value="Unassembled WGS sequence"/>
</dbReference>
<keyword evidence="2" id="KW-1185">Reference proteome</keyword>
<evidence type="ECO:0008006" key="3">
    <source>
        <dbReference type="Google" id="ProtNLM"/>
    </source>
</evidence>
<dbReference type="EMBL" id="JAQQCL010000001">
    <property type="protein sequence ID" value="MFM0714793.1"/>
    <property type="molecule type" value="Genomic_DNA"/>
</dbReference>
<dbReference type="RefSeq" id="WP_408151797.1">
    <property type="nucleotide sequence ID" value="NZ_JAQQCL010000001.1"/>
</dbReference>
<accession>A0ABW9E720</accession>
<sequence length="64" mass="6675">MTVLSPAVGLAIIGLFDCGRSKQTPRSTPRGVNAVAMTTEPSANISPKSQLIFPVMNCAGDSIR</sequence>
<gene>
    <name evidence="1" type="ORF">PQQ73_00425</name>
</gene>